<accession>A0A0A8YYZ6</accession>
<protein>
    <submittedName>
        <fullName evidence="2">Uncharacterized protein</fullName>
    </submittedName>
</protein>
<sequence>MRSAPLIPLPPTPPETAHRRG</sequence>
<dbReference type="AlphaFoldDB" id="A0A0A8YYZ6"/>
<evidence type="ECO:0000313" key="2">
    <source>
        <dbReference type="EMBL" id="JAD31801.1"/>
    </source>
</evidence>
<reference evidence="2" key="1">
    <citation type="submission" date="2014-09" db="EMBL/GenBank/DDBJ databases">
        <authorList>
            <person name="Magalhaes I.L.F."/>
            <person name="Oliveira U."/>
            <person name="Santos F.R."/>
            <person name="Vidigal T.H.D.A."/>
            <person name="Brescovit A.D."/>
            <person name="Santos A.J."/>
        </authorList>
    </citation>
    <scope>NUCLEOTIDE SEQUENCE</scope>
    <source>
        <tissue evidence="2">Shoot tissue taken approximately 20 cm above the soil surface</tissue>
    </source>
</reference>
<evidence type="ECO:0000256" key="1">
    <source>
        <dbReference type="SAM" id="MobiDB-lite"/>
    </source>
</evidence>
<feature type="region of interest" description="Disordered" evidence="1">
    <location>
        <begin position="1"/>
        <end position="21"/>
    </location>
</feature>
<name>A0A0A8YYZ6_ARUDO</name>
<dbReference type="EMBL" id="GBRH01266094">
    <property type="protein sequence ID" value="JAD31801.1"/>
    <property type="molecule type" value="Transcribed_RNA"/>
</dbReference>
<reference evidence="2" key="2">
    <citation type="journal article" date="2015" name="Data Brief">
        <title>Shoot transcriptome of the giant reed, Arundo donax.</title>
        <authorList>
            <person name="Barrero R.A."/>
            <person name="Guerrero F.D."/>
            <person name="Moolhuijzen P."/>
            <person name="Goolsby J.A."/>
            <person name="Tidwell J."/>
            <person name="Bellgard S.E."/>
            <person name="Bellgard M.I."/>
        </authorList>
    </citation>
    <scope>NUCLEOTIDE SEQUENCE</scope>
    <source>
        <tissue evidence="2">Shoot tissue taken approximately 20 cm above the soil surface</tissue>
    </source>
</reference>
<organism evidence="2">
    <name type="scientific">Arundo donax</name>
    <name type="common">Giant reed</name>
    <name type="synonym">Donax arundinaceus</name>
    <dbReference type="NCBI Taxonomy" id="35708"/>
    <lineage>
        <taxon>Eukaryota</taxon>
        <taxon>Viridiplantae</taxon>
        <taxon>Streptophyta</taxon>
        <taxon>Embryophyta</taxon>
        <taxon>Tracheophyta</taxon>
        <taxon>Spermatophyta</taxon>
        <taxon>Magnoliopsida</taxon>
        <taxon>Liliopsida</taxon>
        <taxon>Poales</taxon>
        <taxon>Poaceae</taxon>
        <taxon>PACMAD clade</taxon>
        <taxon>Arundinoideae</taxon>
        <taxon>Arundineae</taxon>
        <taxon>Arundo</taxon>
    </lineage>
</organism>
<proteinExistence type="predicted"/>